<reference evidence="2" key="1">
    <citation type="submission" date="2021-04" db="EMBL/GenBank/DDBJ databases">
        <authorList>
            <person name="Rodrigo-Torres L."/>
            <person name="Arahal R. D."/>
            <person name="Lucena T."/>
        </authorList>
    </citation>
    <scope>NUCLEOTIDE SEQUENCE</scope>
    <source>
        <strain evidence="2">CECT 9275</strain>
    </source>
</reference>
<dbReference type="EMBL" id="CAJRAF010000002">
    <property type="protein sequence ID" value="CAG5008413.1"/>
    <property type="molecule type" value="Genomic_DNA"/>
</dbReference>
<proteinExistence type="predicted"/>
<protein>
    <submittedName>
        <fullName evidence="2">Uncharacterized protein</fullName>
    </submittedName>
</protein>
<evidence type="ECO:0000313" key="3">
    <source>
        <dbReference type="Proteomes" id="UP000680038"/>
    </source>
</evidence>
<keyword evidence="1" id="KW-0732">Signal</keyword>
<accession>A0A916NMS1</accession>
<gene>
    <name evidence="2" type="ORF">DYBT9275_04262</name>
</gene>
<dbReference type="AlphaFoldDB" id="A0A916NMS1"/>
<name>A0A916NMS1_9BACT</name>
<feature type="chain" id="PRO_5037484371" evidence="1">
    <location>
        <begin position="23"/>
        <end position="407"/>
    </location>
</feature>
<evidence type="ECO:0000313" key="2">
    <source>
        <dbReference type="EMBL" id="CAG5008413.1"/>
    </source>
</evidence>
<keyword evidence="3" id="KW-1185">Reference proteome</keyword>
<organism evidence="2 3">
    <name type="scientific">Dyadobacter helix</name>
    <dbReference type="NCBI Taxonomy" id="2822344"/>
    <lineage>
        <taxon>Bacteria</taxon>
        <taxon>Pseudomonadati</taxon>
        <taxon>Bacteroidota</taxon>
        <taxon>Cytophagia</taxon>
        <taxon>Cytophagales</taxon>
        <taxon>Spirosomataceae</taxon>
        <taxon>Dyadobacter</taxon>
    </lineage>
</organism>
<comment type="caution">
    <text evidence="2">The sequence shown here is derived from an EMBL/GenBank/DDBJ whole genome shotgun (WGS) entry which is preliminary data.</text>
</comment>
<feature type="signal peptide" evidence="1">
    <location>
        <begin position="1"/>
        <end position="22"/>
    </location>
</feature>
<evidence type="ECO:0000256" key="1">
    <source>
        <dbReference type="SAM" id="SignalP"/>
    </source>
</evidence>
<dbReference type="RefSeq" id="WP_215240654.1">
    <property type="nucleotide sequence ID" value="NZ_CAJRAF010000002.1"/>
</dbReference>
<dbReference type="Proteomes" id="UP000680038">
    <property type="component" value="Unassembled WGS sequence"/>
</dbReference>
<sequence length="407" mass="44850">MKKITLLLLFLTLLVNTGRLYAQINNSEPVAPSTKPVLKVDVPNPTADKPQSKLWYADKSWWALLPTSSGPSLWQRTAGGWTEHAQVRALLQGIPGRADVWADQNEIMAVGVDKHVLTVFAIRKVEKASKITWMAEVRGSLSPSVSTDEMETATIAKDKTGCWWVAADAGEKVCVWSSSSKNWTWTPPYVLAKGLNADDICTVAELPGQTAIIWSDQNRDAVSMRTHRNGQPADRWEDTVVIEQGNKTADDHLHASLATDGTLWLATKNSVDQLGSPQQVLRVRHANGQWRNYAYADLDVVKAPSRPVVIATQNPALVLAGHTIYNHKNANLGEIVFGRVDTSSAGLLRDVRTVIAPDATGWTKRNKINDITVPKKPFPDNAPWIILASDEEGNVFEADLKPLFFKP</sequence>